<comment type="caution">
    <text evidence="9">The sequence shown here is derived from an EMBL/GenBank/DDBJ whole genome shotgun (WGS) entry which is preliminary data.</text>
</comment>
<dbReference type="EMBL" id="PDJQ01000001">
    <property type="protein sequence ID" value="PFG73274.1"/>
    <property type="molecule type" value="Genomic_DNA"/>
</dbReference>
<dbReference type="Gene3D" id="1.10.287.990">
    <property type="entry name" value="Fe,Mn superoxide dismutase (SOD) domain"/>
    <property type="match status" value="1"/>
</dbReference>
<dbReference type="InterPro" id="IPR036314">
    <property type="entry name" value="SOD_C_sf"/>
</dbReference>
<proteinExistence type="inferred from homology"/>
<dbReference type="GO" id="GO:0004784">
    <property type="term" value="F:superoxide dismutase activity"/>
    <property type="evidence" value="ECO:0007669"/>
    <property type="project" value="UniProtKB-EC"/>
</dbReference>
<reference evidence="9 10" key="1">
    <citation type="submission" date="2017-09" db="EMBL/GenBank/DDBJ databases">
        <title>Sequencing the genomes of two abundant thermophiles in Great Basin hot springs: Thermocrinis jamiesonii and novel Chloroflexi Thermoflexus hugenholtzii.</title>
        <authorList>
            <person name="Hedlund B."/>
        </authorList>
    </citation>
    <scope>NUCLEOTIDE SEQUENCE [LARGE SCALE GENOMIC DNA]</scope>
    <source>
        <strain evidence="9 10">G233</strain>
    </source>
</reference>
<dbReference type="SUPFAM" id="SSF46609">
    <property type="entry name" value="Fe,Mn superoxide dismutase (SOD), N-terminal domain"/>
    <property type="match status" value="1"/>
</dbReference>
<dbReference type="PRINTS" id="PR01703">
    <property type="entry name" value="MNSODISMTASE"/>
</dbReference>
<evidence type="ECO:0000313" key="10">
    <source>
        <dbReference type="Proteomes" id="UP000223071"/>
    </source>
</evidence>
<dbReference type="InterPro" id="IPR036324">
    <property type="entry name" value="Mn/Fe_SOD_N_sf"/>
</dbReference>
<dbReference type="PIRSF" id="PIRSF000349">
    <property type="entry name" value="SODismutase"/>
    <property type="match status" value="1"/>
</dbReference>
<evidence type="ECO:0000256" key="5">
    <source>
        <dbReference type="PIRSR" id="PIRSR000349-1"/>
    </source>
</evidence>
<dbReference type="SUPFAM" id="SSF54719">
    <property type="entry name" value="Fe,Mn superoxide dismutase (SOD), C-terminal domain"/>
    <property type="match status" value="1"/>
</dbReference>
<evidence type="ECO:0000256" key="4">
    <source>
        <dbReference type="ARBA" id="ARBA00023002"/>
    </source>
</evidence>
<comment type="function">
    <text evidence="6">Destroys radicals which are normally produced within the cells and which are toxic to biological systems.</text>
</comment>
<dbReference type="PANTHER" id="PTHR11404">
    <property type="entry name" value="SUPEROXIDE DISMUTASE 2"/>
    <property type="match status" value="1"/>
</dbReference>
<dbReference type="Pfam" id="PF02777">
    <property type="entry name" value="Sod_Fe_C"/>
    <property type="match status" value="1"/>
</dbReference>
<dbReference type="Gene3D" id="3.55.40.20">
    <property type="entry name" value="Iron/manganese superoxide dismutase, C-terminal domain"/>
    <property type="match status" value="1"/>
</dbReference>
<dbReference type="RefSeq" id="WP_098502742.1">
    <property type="nucleotide sequence ID" value="NZ_PDJQ01000001.1"/>
</dbReference>
<keyword evidence="3 5" id="KW-0479">Metal-binding</keyword>
<dbReference type="InterPro" id="IPR019831">
    <property type="entry name" value="Mn/Fe_SOD_N"/>
</dbReference>
<feature type="binding site" evidence="5">
    <location>
        <position position="76"/>
    </location>
    <ligand>
        <name>Mn(2+)</name>
        <dbReference type="ChEBI" id="CHEBI:29035"/>
    </ligand>
</feature>
<dbReference type="InterPro" id="IPR019832">
    <property type="entry name" value="Mn/Fe_SOD_C"/>
</dbReference>
<feature type="binding site" evidence="5">
    <location>
        <position position="164"/>
    </location>
    <ligand>
        <name>Mn(2+)</name>
        <dbReference type="ChEBI" id="CHEBI:29035"/>
    </ligand>
</feature>
<feature type="binding site" evidence="5">
    <location>
        <position position="160"/>
    </location>
    <ligand>
        <name>Mn(2+)</name>
        <dbReference type="ChEBI" id="CHEBI:29035"/>
    </ligand>
</feature>
<dbReference type="InterPro" id="IPR001189">
    <property type="entry name" value="Mn/Fe_SOD"/>
</dbReference>
<dbReference type="EC" id="1.15.1.1" evidence="2 6"/>
<dbReference type="InterPro" id="IPR019833">
    <property type="entry name" value="Mn/Fe_SOD_BS"/>
</dbReference>
<evidence type="ECO:0000259" key="7">
    <source>
        <dbReference type="Pfam" id="PF00081"/>
    </source>
</evidence>
<evidence type="ECO:0000256" key="6">
    <source>
        <dbReference type="RuleBase" id="RU000414"/>
    </source>
</evidence>
<comment type="catalytic activity">
    <reaction evidence="6">
        <text>2 superoxide + 2 H(+) = H2O2 + O2</text>
        <dbReference type="Rhea" id="RHEA:20696"/>
        <dbReference type="ChEBI" id="CHEBI:15378"/>
        <dbReference type="ChEBI" id="CHEBI:15379"/>
        <dbReference type="ChEBI" id="CHEBI:16240"/>
        <dbReference type="ChEBI" id="CHEBI:18421"/>
        <dbReference type="EC" id="1.15.1.1"/>
    </reaction>
</comment>
<dbReference type="PROSITE" id="PS00088">
    <property type="entry name" value="SOD_MN"/>
    <property type="match status" value="1"/>
</dbReference>
<dbReference type="FunFam" id="1.10.287.990:FF:000001">
    <property type="entry name" value="Superoxide dismutase"/>
    <property type="match status" value="1"/>
</dbReference>
<keyword evidence="10" id="KW-1185">Reference proteome</keyword>
<dbReference type="Pfam" id="PF00081">
    <property type="entry name" value="Sod_Fe_N"/>
    <property type="match status" value="1"/>
</dbReference>
<gene>
    <name evidence="9" type="ORF">A9A59_0469</name>
</gene>
<feature type="binding site" evidence="5">
    <location>
        <position position="28"/>
    </location>
    <ligand>
        <name>Mn(2+)</name>
        <dbReference type="ChEBI" id="CHEBI:29035"/>
    </ligand>
</feature>
<feature type="domain" description="Manganese/iron superoxide dismutase N-terminal" evidence="7">
    <location>
        <begin position="4"/>
        <end position="84"/>
    </location>
</feature>
<evidence type="ECO:0000256" key="1">
    <source>
        <dbReference type="ARBA" id="ARBA00008714"/>
    </source>
</evidence>
<evidence type="ECO:0000313" key="9">
    <source>
        <dbReference type="EMBL" id="PFG73274.1"/>
    </source>
</evidence>
<dbReference type="PANTHER" id="PTHR11404:SF6">
    <property type="entry name" value="SUPEROXIDE DISMUTASE [MN], MITOCHONDRIAL"/>
    <property type="match status" value="1"/>
</dbReference>
<evidence type="ECO:0000259" key="8">
    <source>
        <dbReference type="Pfam" id="PF02777"/>
    </source>
</evidence>
<evidence type="ECO:0000256" key="2">
    <source>
        <dbReference type="ARBA" id="ARBA00012682"/>
    </source>
</evidence>
<accession>A0A2A9HBE1</accession>
<dbReference type="Proteomes" id="UP000223071">
    <property type="component" value="Unassembled WGS sequence"/>
</dbReference>
<dbReference type="InterPro" id="IPR050265">
    <property type="entry name" value="Fe/Mn_Superoxide_Dismutase"/>
</dbReference>
<comment type="similarity">
    <text evidence="1 6">Belongs to the iron/manganese superoxide dismutase family.</text>
</comment>
<organism evidence="9 10">
    <name type="scientific">Tepidiforma thermophila (strain KCTC 52669 / CGMCC 1.13589 / G233)</name>
    <dbReference type="NCBI Taxonomy" id="2761530"/>
    <lineage>
        <taxon>Bacteria</taxon>
        <taxon>Bacillati</taxon>
        <taxon>Chloroflexota</taxon>
        <taxon>Tepidiformia</taxon>
        <taxon>Tepidiformales</taxon>
        <taxon>Tepidiformaceae</taxon>
        <taxon>Tepidiforma</taxon>
    </lineage>
</organism>
<dbReference type="GO" id="GO:0046872">
    <property type="term" value="F:metal ion binding"/>
    <property type="evidence" value="ECO:0007669"/>
    <property type="project" value="UniProtKB-KW"/>
</dbReference>
<keyword evidence="4 6" id="KW-0560">Oxidoreductase</keyword>
<name>A0A2A9HBE1_TEPT2</name>
<sequence>MPVYTLPDLAYDYGALEPHISGEIMELHHARHHAAYVTGANTTLEKLEEARAKEDFSTVNMLAKNLAFHLSGHILHSIFWNNLSPHGGDEPAGELRQAIERDFGSFDAFMKQLSNTTNSVQGSGWGVLAYEPVSDRLVIEQVYDHQSNIANASTPILVIDAWEHAYYLQYRNARADFVKAVWNIINWEDVARRYREARAARVPIVRAP</sequence>
<protein>
    <recommendedName>
        <fullName evidence="2 6">Superoxide dismutase</fullName>
        <ecNumber evidence="2 6">1.15.1.1</ecNumber>
    </recommendedName>
</protein>
<dbReference type="FunFam" id="3.55.40.20:FF:000004">
    <property type="entry name" value="Superoxide dismutase [Fe]"/>
    <property type="match status" value="1"/>
</dbReference>
<feature type="domain" description="Manganese/iron superoxide dismutase C-terminal" evidence="8">
    <location>
        <begin position="91"/>
        <end position="193"/>
    </location>
</feature>
<dbReference type="AlphaFoldDB" id="A0A2A9HBE1"/>
<evidence type="ECO:0000256" key="3">
    <source>
        <dbReference type="ARBA" id="ARBA00022723"/>
    </source>
</evidence>